<dbReference type="AlphaFoldDB" id="A0A194WZI3"/>
<evidence type="ECO:0000259" key="9">
    <source>
        <dbReference type="PROSITE" id="PS50157"/>
    </source>
</evidence>
<dbReference type="GO" id="GO:0005634">
    <property type="term" value="C:nucleus"/>
    <property type="evidence" value="ECO:0007669"/>
    <property type="project" value="UniProtKB-SubCell"/>
</dbReference>
<evidence type="ECO:0000256" key="6">
    <source>
        <dbReference type="ARBA" id="ARBA00023242"/>
    </source>
</evidence>
<dbReference type="Gene3D" id="3.30.160.60">
    <property type="entry name" value="Classic Zinc Finger"/>
    <property type="match status" value="2"/>
</dbReference>
<keyword evidence="4 7" id="KW-0863">Zinc-finger</keyword>
<feature type="region of interest" description="Disordered" evidence="8">
    <location>
        <begin position="231"/>
        <end position="265"/>
    </location>
</feature>
<dbReference type="InterPro" id="IPR036236">
    <property type="entry name" value="Znf_C2H2_sf"/>
</dbReference>
<dbReference type="PROSITE" id="PS50157">
    <property type="entry name" value="ZINC_FINGER_C2H2_2"/>
    <property type="match status" value="2"/>
</dbReference>
<protein>
    <recommendedName>
        <fullName evidence="9">C2H2-type domain-containing protein</fullName>
    </recommendedName>
</protein>
<evidence type="ECO:0000256" key="8">
    <source>
        <dbReference type="SAM" id="MobiDB-lite"/>
    </source>
</evidence>
<feature type="compositionally biased region" description="Basic and acidic residues" evidence="8">
    <location>
        <begin position="151"/>
        <end position="160"/>
    </location>
</feature>
<dbReference type="GO" id="GO:0000981">
    <property type="term" value="F:DNA-binding transcription factor activity, RNA polymerase II-specific"/>
    <property type="evidence" value="ECO:0007669"/>
    <property type="project" value="InterPro"/>
</dbReference>
<dbReference type="InterPro" id="IPR013087">
    <property type="entry name" value="Znf_C2H2_type"/>
</dbReference>
<comment type="subcellular location">
    <subcellularLocation>
        <location evidence="1">Nucleus</location>
    </subcellularLocation>
</comment>
<dbReference type="GO" id="GO:0000978">
    <property type="term" value="F:RNA polymerase II cis-regulatory region sequence-specific DNA binding"/>
    <property type="evidence" value="ECO:0007669"/>
    <property type="project" value="InterPro"/>
</dbReference>
<dbReference type="SMART" id="SM00355">
    <property type="entry name" value="ZnF_C2H2"/>
    <property type="match status" value="2"/>
</dbReference>
<dbReference type="Pfam" id="PF04082">
    <property type="entry name" value="Fungal_trans"/>
    <property type="match status" value="1"/>
</dbReference>
<dbReference type="SUPFAM" id="SSF57667">
    <property type="entry name" value="beta-beta-alpha zinc fingers"/>
    <property type="match status" value="1"/>
</dbReference>
<dbReference type="KEGG" id="psco:LY89DRAFT_785082"/>
<dbReference type="PROSITE" id="PS00028">
    <property type="entry name" value="ZINC_FINGER_C2H2_1"/>
    <property type="match status" value="2"/>
</dbReference>
<dbReference type="PANTHER" id="PTHR40626">
    <property type="entry name" value="MIP31509P"/>
    <property type="match status" value="1"/>
</dbReference>
<keyword evidence="3" id="KW-0677">Repeat</keyword>
<feature type="domain" description="C2H2-type" evidence="9">
    <location>
        <begin position="34"/>
        <end position="61"/>
    </location>
</feature>
<evidence type="ECO:0000256" key="1">
    <source>
        <dbReference type="ARBA" id="ARBA00004123"/>
    </source>
</evidence>
<dbReference type="GO" id="GO:0008270">
    <property type="term" value="F:zinc ion binding"/>
    <property type="evidence" value="ECO:0007669"/>
    <property type="project" value="UniProtKB-KW"/>
</dbReference>
<dbReference type="GeneID" id="28832578"/>
<feature type="compositionally biased region" description="Polar residues" evidence="8">
    <location>
        <begin position="231"/>
        <end position="247"/>
    </location>
</feature>
<proteinExistence type="predicted"/>
<dbReference type="PANTHER" id="PTHR40626:SF13">
    <property type="entry name" value="RESPIRATION FACTOR 2-RELATED"/>
    <property type="match status" value="1"/>
</dbReference>
<dbReference type="InterPro" id="IPR007219">
    <property type="entry name" value="XnlR_reg_dom"/>
</dbReference>
<name>A0A194WZI3_MOLSC</name>
<feature type="region of interest" description="Disordered" evidence="8">
    <location>
        <begin position="113"/>
        <end position="211"/>
    </location>
</feature>
<dbReference type="RefSeq" id="XP_018067716.1">
    <property type="nucleotide sequence ID" value="XM_018222852.1"/>
</dbReference>
<dbReference type="InParanoid" id="A0A194WZI3"/>
<sequence length="914" mass="102254">MTSLDKTTAFTSTAISDSNSIRIAEGPQKPHRQYSCPICQKVFKRSEHCLRHVRGHTREKPFSCRFCGRRYSRKDLVSRHEKSFHPLGSLEHNINNSIDTNTGAHQNNVEEEGNSILPDVGYHTLSPGVDEEYDQRPDARFSQNTQNTDTSPDKSMEHITQDTQQPQSDTQEPRQSNIADETTQSSLPPHTETNSTAQDGYLGNSPTHAQLDLSDLRSPYRQSQLQDFAFPSSTSVPLGTAQQSHLSGSYLGDDGQVNANRPSSDQLDSIDFNAHSAYDNHLPNLPDGIDFFSMLPNGATNIDMDSAISNYLFNSGYSPTIDNDMARPLGDSNSSVTSQLAQDSHDLLLPSTDPTELRNAPGSFARLPTVIDQKPRNVNIPILDATAHFNIIADVRRRLSPEQFSQFQLPTAQKLQQYLTSYFTCFHHHLPILHLPSLDMRMPYVPLVLAVSAIGALYRLNRKVARLLWQWAEMMVEPALQRDPSDLMAPCLTEAVQSRLLLSLYAVFSGDTKDVVSAIERSGFWATEYRIRRCALNRDSLLTQPTSWLEWTTRETSKRLLCGIFTLNSLLTVTYDTTPNVSLTQDLNIEMPADEGWWEAKDAQQWQHAVDASDLHDRVTISKALTQLVYGDDADDDDGDVNPNRFTRASITWSGFATTVIMHAVGLHMWSIMQCSHSVTGITALSSPSWAPMYARIQYSLARCHALVVANAQRDQEPHSEKGAVIFNCQALLRIAYVRLFTSAGSVDRMMLLSQNDAQLESSIQSYMHAVQKRSPFLTKAVLEAFGGFSTPIKAGYLMVRKTAALSWSVEHAIAAWDCALFVTKWIHALETRHPDDDPLDPAEAQNFANFSELLNEVESDYDGKGSLAGEVARVWACFLDDTWVWAITPRMGHVLRLLSKAYIKEWNARAILA</sequence>
<dbReference type="EMBL" id="KQ947422">
    <property type="protein sequence ID" value="KUJ13361.1"/>
    <property type="molecule type" value="Genomic_DNA"/>
</dbReference>
<feature type="compositionally biased region" description="Polar residues" evidence="8">
    <location>
        <begin position="173"/>
        <end position="208"/>
    </location>
</feature>
<feature type="compositionally biased region" description="Polar residues" evidence="8">
    <location>
        <begin position="141"/>
        <end position="150"/>
    </location>
</feature>
<reference evidence="10 11" key="1">
    <citation type="submission" date="2015-10" db="EMBL/GenBank/DDBJ databases">
        <title>Full genome of DAOMC 229536 Phialocephala scopiformis, a fungal endophyte of spruce producing the potent anti-insectan compound rugulosin.</title>
        <authorList>
            <consortium name="DOE Joint Genome Institute"/>
            <person name="Walker A.K."/>
            <person name="Frasz S.L."/>
            <person name="Seifert K.A."/>
            <person name="Miller J.D."/>
            <person name="Mondo S.J."/>
            <person name="Labutti K."/>
            <person name="Lipzen A."/>
            <person name="Dockter R."/>
            <person name="Kennedy M."/>
            <person name="Grigoriev I.V."/>
            <person name="Spatafora J.W."/>
        </authorList>
    </citation>
    <scope>NUCLEOTIDE SEQUENCE [LARGE SCALE GENOMIC DNA]</scope>
    <source>
        <strain evidence="10 11">CBS 120377</strain>
    </source>
</reference>
<gene>
    <name evidence="10" type="ORF">LY89DRAFT_785082</name>
</gene>
<keyword evidence="2" id="KW-0479">Metal-binding</keyword>
<evidence type="ECO:0000256" key="4">
    <source>
        <dbReference type="ARBA" id="ARBA00022771"/>
    </source>
</evidence>
<evidence type="ECO:0000313" key="10">
    <source>
        <dbReference type="EMBL" id="KUJ13361.1"/>
    </source>
</evidence>
<evidence type="ECO:0000313" key="11">
    <source>
        <dbReference type="Proteomes" id="UP000070700"/>
    </source>
</evidence>
<keyword evidence="5" id="KW-0862">Zinc</keyword>
<evidence type="ECO:0000256" key="2">
    <source>
        <dbReference type="ARBA" id="ARBA00022723"/>
    </source>
</evidence>
<dbReference type="GO" id="GO:0006351">
    <property type="term" value="P:DNA-templated transcription"/>
    <property type="evidence" value="ECO:0007669"/>
    <property type="project" value="InterPro"/>
</dbReference>
<dbReference type="Proteomes" id="UP000070700">
    <property type="component" value="Unassembled WGS sequence"/>
</dbReference>
<accession>A0A194WZI3</accession>
<dbReference type="GO" id="GO:0000785">
    <property type="term" value="C:chromatin"/>
    <property type="evidence" value="ECO:0007669"/>
    <property type="project" value="TreeGrafter"/>
</dbReference>
<feature type="domain" description="C2H2-type" evidence="9">
    <location>
        <begin position="62"/>
        <end position="85"/>
    </location>
</feature>
<organism evidence="10 11">
    <name type="scientific">Mollisia scopiformis</name>
    <name type="common">Conifer needle endophyte fungus</name>
    <name type="synonym">Phialocephala scopiformis</name>
    <dbReference type="NCBI Taxonomy" id="149040"/>
    <lineage>
        <taxon>Eukaryota</taxon>
        <taxon>Fungi</taxon>
        <taxon>Dikarya</taxon>
        <taxon>Ascomycota</taxon>
        <taxon>Pezizomycotina</taxon>
        <taxon>Leotiomycetes</taxon>
        <taxon>Helotiales</taxon>
        <taxon>Mollisiaceae</taxon>
        <taxon>Mollisia</taxon>
    </lineage>
</organism>
<feature type="compositionally biased region" description="Low complexity" evidence="8">
    <location>
        <begin position="161"/>
        <end position="170"/>
    </location>
</feature>
<dbReference type="OrthoDB" id="654211at2759"/>
<dbReference type="CDD" id="cd12148">
    <property type="entry name" value="fungal_TF_MHR"/>
    <property type="match status" value="1"/>
</dbReference>
<evidence type="ECO:0000256" key="5">
    <source>
        <dbReference type="ARBA" id="ARBA00022833"/>
    </source>
</evidence>
<keyword evidence="6" id="KW-0539">Nucleus</keyword>
<keyword evidence="11" id="KW-1185">Reference proteome</keyword>
<evidence type="ECO:0000256" key="3">
    <source>
        <dbReference type="ARBA" id="ARBA00022737"/>
    </source>
</evidence>
<evidence type="ECO:0000256" key="7">
    <source>
        <dbReference type="PROSITE-ProRule" id="PRU00042"/>
    </source>
</evidence>
<dbReference type="InterPro" id="IPR051059">
    <property type="entry name" value="VerF-like"/>
</dbReference>